<organism evidence="14 15">
    <name type="scientific">Pseudomonas cavernicola</name>
    <dbReference type="NCBI Taxonomy" id="2320866"/>
    <lineage>
        <taxon>Bacteria</taxon>
        <taxon>Pseudomonadati</taxon>
        <taxon>Pseudomonadota</taxon>
        <taxon>Gammaproteobacteria</taxon>
        <taxon>Pseudomonadales</taxon>
        <taxon>Pseudomonadaceae</taxon>
        <taxon>Pseudomonas</taxon>
    </lineage>
</organism>
<keyword evidence="6 12" id="KW-0472">Membrane</keyword>
<keyword evidence="2" id="KW-1003">Cell membrane</keyword>
<evidence type="ECO:0000256" key="12">
    <source>
        <dbReference type="SAM" id="Phobius"/>
    </source>
</evidence>
<dbReference type="Proteomes" id="UP000284021">
    <property type="component" value="Unassembled WGS sequence"/>
</dbReference>
<evidence type="ECO:0000256" key="1">
    <source>
        <dbReference type="ARBA" id="ARBA00004382"/>
    </source>
</evidence>
<dbReference type="GO" id="GO:0003755">
    <property type="term" value="F:peptidyl-prolyl cis-trans isomerase activity"/>
    <property type="evidence" value="ECO:0007669"/>
    <property type="project" value="UniProtKB-KW"/>
</dbReference>
<keyword evidence="5 12" id="KW-1133">Transmembrane helix</keyword>
<dbReference type="InterPro" id="IPR052029">
    <property type="entry name" value="PpiD_chaperone"/>
</dbReference>
<evidence type="ECO:0000259" key="13">
    <source>
        <dbReference type="PROSITE" id="PS50198"/>
    </source>
</evidence>
<dbReference type="SUPFAM" id="SSF109998">
    <property type="entry name" value="Triger factor/SurA peptide-binding domain-like"/>
    <property type="match status" value="1"/>
</dbReference>
<dbReference type="InterPro" id="IPR027304">
    <property type="entry name" value="Trigger_fact/SurA_dom_sf"/>
</dbReference>
<keyword evidence="3" id="KW-0997">Cell inner membrane</keyword>
<dbReference type="GO" id="GO:0005886">
    <property type="term" value="C:plasma membrane"/>
    <property type="evidence" value="ECO:0007669"/>
    <property type="project" value="UniProtKB-SubCell"/>
</dbReference>
<reference evidence="14 15" key="1">
    <citation type="submission" date="2018-09" db="EMBL/GenBank/DDBJ databases">
        <authorList>
            <person name="Zhu H."/>
        </authorList>
    </citation>
    <scope>NUCLEOTIDE SEQUENCE [LARGE SCALE GENOMIC DNA]</scope>
    <source>
        <strain evidence="14 15">K1S02-6</strain>
    </source>
</reference>
<keyword evidence="15" id="KW-1185">Reference proteome</keyword>
<dbReference type="PANTHER" id="PTHR47529">
    <property type="entry name" value="PEPTIDYL-PROLYL CIS-TRANS ISOMERASE D"/>
    <property type="match status" value="1"/>
</dbReference>
<dbReference type="RefSeq" id="WP_119956548.1">
    <property type="nucleotide sequence ID" value="NZ_QYUR01000008.1"/>
</dbReference>
<keyword evidence="4 12" id="KW-0812">Transmembrane</keyword>
<name>A0A418X8N9_9PSED</name>
<protein>
    <recommendedName>
        <fullName evidence="9">Periplasmic chaperone PpiD</fullName>
    </recommendedName>
    <alternativeName>
        <fullName evidence="10">Periplasmic folding chaperone</fullName>
    </alternativeName>
</protein>
<dbReference type="PANTHER" id="PTHR47529:SF1">
    <property type="entry name" value="PERIPLASMIC CHAPERONE PPID"/>
    <property type="match status" value="1"/>
</dbReference>
<evidence type="ECO:0000256" key="10">
    <source>
        <dbReference type="ARBA" id="ARBA00042775"/>
    </source>
</evidence>
<evidence type="ECO:0000256" key="9">
    <source>
        <dbReference type="ARBA" id="ARBA00040743"/>
    </source>
</evidence>
<evidence type="ECO:0000256" key="4">
    <source>
        <dbReference type="ARBA" id="ARBA00022692"/>
    </source>
</evidence>
<evidence type="ECO:0000256" key="5">
    <source>
        <dbReference type="ARBA" id="ARBA00022989"/>
    </source>
</evidence>
<evidence type="ECO:0000256" key="8">
    <source>
        <dbReference type="ARBA" id="ARBA00038408"/>
    </source>
</evidence>
<evidence type="ECO:0000313" key="15">
    <source>
        <dbReference type="Proteomes" id="UP000284021"/>
    </source>
</evidence>
<dbReference type="Pfam" id="PF00639">
    <property type="entry name" value="Rotamase"/>
    <property type="match status" value="1"/>
</dbReference>
<dbReference type="OrthoDB" id="9812372at2"/>
<evidence type="ECO:0000256" key="11">
    <source>
        <dbReference type="PROSITE-ProRule" id="PRU00278"/>
    </source>
</evidence>
<evidence type="ECO:0000256" key="3">
    <source>
        <dbReference type="ARBA" id="ARBA00022519"/>
    </source>
</evidence>
<feature type="domain" description="PpiC" evidence="13">
    <location>
        <begin position="262"/>
        <end position="361"/>
    </location>
</feature>
<evidence type="ECO:0000256" key="2">
    <source>
        <dbReference type="ARBA" id="ARBA00022475"/>
    </source>
</evidence>
<accession>A0A418X8N9</accession>
<comment type="subcellular location">
    <subcellularLocation>
        <location evidence="1">Cell inner membrane</location>
        <topology evidence="1">Single-pass type II membrane protein</topology>
        <orientation evidence="1">Periplasmic side</orientation>
    </subcellularLocation>
</comment>
<dbReference type="Gene3D" id="6.10.140.970">
    <property type="match status" value="1"/>
</dbReference>
<sequence>MLQNIRDNSQGWIAKTIIGVIVVLMALTGFDAIFNATGSRQSAADVNAEEISQNELSQAVEMQRRQLMQKLGKDFDASLLDDKLLREAALKGLIERKLLLQGAKDSDFAFSQPAIDQLVLQTPEFQVDGKFSSTRFDEVIRQMGYTRLQFRQMLEQEMLIGQLRAGLAGSGFVTDDEVQAFARLERQTRDFATLTLQADAKAVKLTDDEIKAYYDENAKQFMSPEQVVLEYLELKKEAFFDKVEVKDEDLQALYQKEVSNLAEQRQAAHILVEINDKQTDEQAKTKIEEVKKRLAQGEDFAVLAKEFSQDPGSAANGGDLGYAGPGVYDPAFEEALYALQKNEVSAPVRSTYGWHLIKLLGVQAPEVPSFASLKDKLTRDLKTQQVEQRFVEVTKELESSAFEASDLAQPAQEQGLVVKTSAPFGRDGGEGLTANRQVIQAAFSPEVLEEGANSGAIELDPDTVVILRAKEHKKPEQLPLEQVVASIREHLTQVRASEAVEAKGQALLSALREGKTPVAQAQAQDGQAWKVVEAATRSQEGVEPVVLQALFRMPKPEGADKPSFAGVTLGNGDYVLLQLKGVSEPEEALSDEEKGMYRRFLASRSGQQDFAAFRNQLEAKAKIERF</sequence>
<dbReference type="InterPro" id="IPR000297">
    <property type="entry name" value="PPIase_PpiC"/>
</dbReference>
<gene>
    <name evidence="14" type="ORF">D3879_23010</name>
</gene>
<dbReference type="Pfam" id="PF13624">
    <property type="entry name" value="SurA_N_3"/>
    <property type="match status" value="1"/>
</dbReference>
<dbReference type="Gene3D" id="3.10.50.40">
    <property type="match status" value="1"/>
</dbReference>
<keyword evidence="11 14" id="KW-0413">Isomerase</keyword>
<comment type="similarity">
    <text evidence="8">Belongs to the PpiD chaperone family.</text>
</comment>
<evidence type="ECO:0000256" key="7">
    <source>
        <dbReference type="ARBA" id="ARBA00023186"/>
    </source>
</evidence>
<dbReference type="Gene3D" id="1.10.4030.10">
    <property type="entry name" value="Porin chaperone SurA, peptide-binding domain"/>
    <property type="match status" value="1"/>
</dbReference>
<keyword evidence="7" id="KW-0143">Chaperone</keyword>
<feature type="transmembrane region" description="Helical" evidence="12">
    <location>
        <begin position="12"/>
        <end position="34"/>
    </location>
</feature>
<dbReference type="SUPFAM" id="SSF54534">
    <property type="entry name" value="FKBP-like"/>
    <property type="match status" value="1"/>
</dbReference>
<dbReference type="PROSITE" id="PS01096">
    <property type="entry name" value="PPIC_PPIASE_1"/>
    <property type="match status" value="1"/>
</dbReference>
<dbReference type="InterPro" id="IPR046357">
    <property type="entry name" value="PPIase_dom_sf"/>
</dbReference>
<comment type="caution">
    <text evidence="14">The sequence shown here is derived from an EMBL/GenBank/DDBJ whole genome shotgun (WGS) entry which is preliminary data.</text>
</comment>
<dbReference type="EMBL" id="QYUR01000008">
    <property type="protein sequence ID" value="RJG08748.1"/>
    <property type="molecule type" value="Genomic_DNA"/>
</dbReference>
<dbReference type="AlphaFoldDB" id="A0A418X8N9"/>
<dbReference type="PROSITE" id="PS50198">
    <property type="entry name" value="PPIC_PPIASE_2"/>
    <property type="match status" value="1"/>
</dbReference>
<proteinExistence type="inferred from homology"/>
<evidence type="ECO:0000256" key="6">
    <source>
        <dbReference type="ARBA" id="ARBA00023136"/>
    </source>
</evidence>
<evidence type="ECO:0000313" key="14">
    <source>
        <dbReference type="EMBL" id="RJG08748.1"/>
    </source>
</evidence>
<keyword evidence="11" id="KW-0697">Rotamase</keyword>
<dbReference type="InterPro" id="IPR023058">
    <property type="entry name" value="PPIase_PpiC_CS"/>
</dbReference>